<evidence type="ECO:0000313" key="11">
    <source>
        <dbReference type="EMBL" id="MBZ6075734.1"/>
    </source>
</evidence>
<dbReference type="PANTHER" id="PTHR38042:SF1">
    <property type="entry name" value="UROPORPHYRINOGEN-III SYNTHASE, CHLOROPLASTIC"/>
    <property type="match status" value="1"/>
</dbReference>
<evidence type="ECO:0000256" key="8">
    <source>
        <dbReference type="ARBA" id="ARBA00048617"/>
    </source>
</evidence>
<name>A0ABS7VJS1_9HYPH</name>
<sequence>MMRILLTRAEEDAARTAERLRADGHETVAAPLTRIVDTDDPQPAGAWDALIVTSAHAENALMSIAAKHCPVYAVGERTAQAVRQAGFQTVLPAEGDAVSLSRLICNRLEPGRLLLHVTGRHHKDEPALSLRASGFQIETWEAYEARAVESLPPSAIEALRSSQLDAALHYSRRHADLFLSLTKEAHLSSTLSALVHVCLSADVAAPFESLGLPVRVAERPDEDALLATLR</sequence>
<evidence type="ECO:0000256" key="5">
    <source>
        <dbReference type="ARBA" id="ARBA00023244"/>
    </source>
</evidence>
<comment type="caution">
    <text evidence="11">The sequence shown here is derived from an EMBL/GenBank/DDBJ whole genome shotgun (WGS) entry which is preliminary data.</text>
</comment>
<dbReference type="EC" id="4.2.1.75" evidence="3 9"/>
<evidence type="ECO:0000313" key="12">
    <source>
        <dbReference type="Proteomes" id="UP000704176"/>
    </source>
</evidence>
<dbReference type="InterPro" id="IPR003754">
    <property type="entry name" value="4pyrrol_synth_uPrphyn_synth"/>
</dbReference>
<dbReference type="EMBL" id="JAIRBM010000003">
    <property type="protein sequence ID" value="MBZ6075734.1"/>
    <property type="molecule type" value="Genomic_DNA"/>
</dbReference>
<dbReference type="SUPFAM" id="SSF69618">
    <property type="entry name" value="HemD-like"/>
    <property type="match status" value="1"/>
</dbReference>
<dbReference type="CDD" id="cd06578">
    <property type="entry name" value="HemD"/>
    <property type="match status" value="1"/>
</dbReference>
<evidence type="ECO:0000256" key="4">
    <source>
        <dbReference type="ARBA" id="ARBA00023239"/>
    </source>
</evidence>
<gene>
    <name evidence="11" type="ORF">K9B37_05455</name>
</gene>
<dbReference type="PANTHER" id="PTHR38042">
    <property type="entry name" value="UROPORPHYRINOGEN-III SYNTHASE, CHLOROPLASTIC"/>
    <property type="match status" value="1"/>
</dbReference>
<evidence type="ECO:0000256" key="3">
    <source>
        <dbReference type="ARBA" id="ARBA00013109"/>
    </source>
</evidence>
<dbReference type="Pfam" id="PF02602">
    <property type="entry name" value="HEM4"/>
    <property type="match status" value="1"/>
</dbReference>
<protein>
    <recommendedName>
        <fullName evidence="7 9">Uroporphyrinogen-III synthase</fullName>
        <ecNumber evidence="3 9">4.2.1.75</ecNumber>
    </recommendedName>
</protein>
<evidence type="ECO:0000256" key="9">
    <source>
        <dbReference type="RuleBase" id="RU366031"/>
    </source>
</evidence>
<evidence type="ECO:0000256" key="7">
    <source>
        <dbReference type="ARBA" id="ARBA00040167"/>
    </source>
</evidence>
<evidence type="ECO:0000256" key="6">
    <source>
        <dbReference type="ARBA" id="ARBA00037589"/>
    </source>
</evidence>
<dbReference type="InterPro" id="IPR036108">
    <property type="entry name" value="4pyrrol_syn_uPrphyn_synt_sf"/>
</dbReference>
<dbReference type="InterPro" id="IPR039793">
    <property type="entry name" value="UROS/Hem4"/>
</dbReference>
<organism evidence="11 12">
    <name type="scientific">Microvirga puerhi</name>
    <dbReference type="NCBI Taxonomy" id="2876078"/>
    <lineage>
        <taxon>Bacteria</taxon>
        <taxon>Pseudomonadati</taxon>
        <taxon>Pseudomonadota</taxon>
        <taxon>Alphaproteobacteria</taxon>
        <taxon>Hyphomicrobiales</taxon>
        <taxon>Methylobacteriaceae</taxon>
        <taxon>Microvirga</taxon>
    </lineage>
</organism>
<keyword evidence="5 9" id="KW-0627">Porphyrin biosynthesis</keyword>
<proteinExistence type="inferred from homology"/>
<keyword evidence="12" id="KW-1185">Reference proteome</keyword>
<comment type="similarity">
    <text evidence="2 9">Belongs to the uroporphyrinogen-III synthase family.</text>
</comment>
<evidence type="ECO:0000259" key="10">
    <source>
        <dbReference type="Pfam" id="PF02602"/>
    </source>
</evidence>
<dbReference type="Gene3D" id="3.40.50.10090">
    <property type="match status" value="2"/>
</dbReference>
<keyword evidence="4 9" id="KW-0456">Lyase</keyword>
<reference evidence="11 12" key="1">
    <citation type="submission" date="2021-09" db="EMBL/GenBank/DDBJ databases">
        <title>The complete genome sequence of a new microorganism.</title>
        <authorList>
            <person name="Zi Z."/>
        </authorList>
    </citation>
    <scope>NUCLEOTIDE SEQUENCE [LARGE SCALE GENOMIC DNA]</scope>
    <source>
        <strain evidence="11 12">WGZ8</strain>
    </source>
</reference>
<evidence type="ECO:0000256" key="1">
    <source>
        <dbReference type="ARBA" id="ARBA00004772"/>
    </source>
</evidence>
<comment type="pathway">
    <text evidence="1 9">Porphyrin-containing compound metabolism; protoporphyrin-IX biosynthesis; coproporphyrinogen-III from 5-aminolevulinate: step 3/4.</text>
</comment>
<comment type="catalytic activity">
    <reaction evidence="8 9">
        <text>hydroxymethylbilane = uroporphyrinogen III + H2O</text>
        <dbReference type="Rhea" id="RHEA:18965"/>
        <dbReference type="ChEBI" id="CHEBI:15377"/>
        <dbReference type="ChEBI" id="CHEBI:57308"/>
        <dbReference type="ChEBI" id="CHEBI:57845"/>
        <dbReference type="EC" id="4.2.1.75"/>
    </reaction>
</comment>
<feature type="domain" description="Tetrapyrrole biosynthesis uroporphyrinogen III synthase" evidence="10">
    <location>
        <begin position="15"/>
        <end position="226"/>
    </location>
</feature>
<dbReference type="RefSeq" id="WP_224311890.1">
    <property type="nucleotide sequence ID" value="NZ_JAIRBM010000003.1"/>
</dbReference>
<accession>A0ABS7VJS1</accession>
<evidence type="ECO:0000256" key="2">
    <source>
        <dbReference type="ARBA" id="ARBA00008133"/>
    </source>
</evidence>
<dbReference type="Proteomes" id="UP000704176">
    <property type="component" value="Unassembled WGS sequence"/>
</dbReference>
<comment type="function">
    <text evidence="6 9">Catalyzes cyclization of the linear tetrapyrrole, hydroxymethylbilane, to the macrocyclic uroporphyrinogen III.</text>
</comment>